<dbReference type="EMBL" id="HBGU01076828">
    <property type="protein sequence ID" value="CAD9542063.1"/>
    <property type="molecule type" value="Transcribed_RNA"/>
</dbReference>
<dbReference type="AlphaFoldDB" id="A0A7S2NHV0"/>
<keyword evidence="1" id="KW-0812">Transmembrane</keyword>
<name>A0A7S2NHV0_9EUKA</name>
<feature type="transmembrane region" description="Helical" evidence="1">
    <location>
        <begin position="66"/>
        <end position="86"/>
    </location>
</feature>
<evidence type="ECO:0000313" key="2">
    <source>
        <dbReference type="EMBL" id="CAD9542063.1"/>
    </source>
</evidence>
<organism evidence="2">
    <name type="scientific">Haptolina brevifila</name>
    <dbReference type="NCBI Taxonomy" id="156173"/>
    <lineage>
        <taxon>Eukaryota</taxon>
        <taxon>Haptista</taxon>
        <taxon>Haptophyta</taxon>
        <taxon>Prymnesiophyceae</taxon>
        <taxon>Prymnesiales</taxon>
        <taxon>Prymnesiaceae</taxon>
        <taxon>Haptolina</taxon>
    </lineage>
</organism>
<feature type="transmembrane region" description="Helical" evidence="1">
    <location>
        <begin position="32"/>
        <end position="54"/>
    </location>
</feature>
<dbReference type="InterPro" id="IPR007498">
    <property type="entry name" value="PqiA-like"/>
</dbReference>
<feature type="transmembrane region" description="Helical" evidence="1">
    <location>
        <begin position="139"/>
        <end position="158"/>
    </location>
</feature>
<feature type="transmembrane region" description="Helical" evidence="1">
    <location>
        <begin position="92"/>
        <end position="118"/>
    </location>
</feature>
<evidence type="ECO:0000256" key="1">
    <source>
        <dbReference type="SAM" id="Phobius"/>
    </source>
</evidence>
<proteinExistence type="predicted"/>
<dbReference type="Pfam" id="PF04403">
    <property type="entry name" value="PqiA"/>
    <property type="match status" value="1"/>
</dbReference>
<feature type="transmembrane region" description="Helical" evidence="1">
    <location>
        <begin position="311"/>
        <end position="341"/>
    </location>
</feature>
<feature type="transmembrane region" description="Helical" evidence="1">
    <location>
        <begin position="183"/>
        <end position="202"/>
    </location>
</feature>
<gene>
    <name evidence="2" type="ORF">CBRE1094_LOCUS41883</name>
</gene>
<accession>A0A7S2NHV0</accession>
<sequence length="419" mass="45161">MKKESSPLLTDDEVTTPANLFGTLQPCYKCSVLALLLTSFWLNITCLIPSIHFVTINISPKFLESAPAIGIWMGSYSIFHTIDVLIDHGCIFLAVLLVGWSIIFPIAKVIWVSVLLMCPPATARCWCCGCSQLTWLGQLGRWSLLDILILLLLVMVMLDEDDLISIGPISFGITASFSACPGVYLFTTAILCSITAIGIVELQASPIRFQKRVASLAQGVEGGGAGEVPPNQPMLYRAPSILTYPAALCAVFGMGSTILSFFLKLFTVNELTLLHNLGNTTSLGVLSDTLLQKHAWSLASGLIAIVRTMDIGMVFIAICFVLLALAVPIALHLTLLLVLLNPSSGVPHGSMRLASFFSTLCLSEVLFAAMVLYMFQISDKLISIILGPGFVALTVQMVTMPTSIVLCHLACRAVETNDS</sequence>
<feature type="transmembrane region" description="Helical" evidence="1">
    <location>
        <begin position="381"/>
        <end position="399"/>
    </location>
</feature>
<feature type="transmembrane region" description="Helical" evidence="1">
    <location>
        <begin position="353"/>
        <end position="375"/>
    </location>
</feature>
<keyword evidence="1" id="KW-0472">Membrane</keyword>
<keyword evidence="1" id="KW-1133">Transmembrane helix</keyword>
<feature type="transmembrane region" description="Helical" evidence="1">
    <location>
        <begin position="241"/>
        <end position="263"/>
    </location>
</feature>
<reference evidence="2" key="1">
    <citation type="submission" date="2021-01" db="EMBL/GenBank/DDBJ databases">
        <authorList>
            <person name="Corre E."/>
            <person name="Pelletier E."/>
            <person name="Niang G."/>
            <person name="Scheremetjew M."/>
            <person name="Finn R."/>
            <person name="Kale V."/>
            <person name="Holt S."/>
            <person name="Cochrane G."/>
            <person name="Meng A."/>
            <person name="Brown T."/>
            <person name="Cohen L."/>
        </authorList>
    </citation>
    <scope>NUCLEOTIDE SEQUENCE</scope>
    <source>
        <strain evidence="2">UTEX LB 985</strain>
    </source>
</reference>
<protein>
    <submittedName>
        <fullName evidence="2">Uncharacterized protein</fullName>
    </submittedName>
</protein>